<evidence type="ECO:0000313" key="2">
    <source>
        <dbReference type="EMBL" id="KAK7045373.1"/>
    </source>
</evidence>
<organism evidence="2 3">
    <name type="scientific">Paramarasmius palmivorus</name>
    <dbReference type="NCBI Taxonomy" id="297713"/>
    <lineage>
        <taxon>Eukaryota</taxon>
        <taxon>Fungi</taxon>
        <taxon>Dikarya</taxon>
        <taxon>Basidiomycota</taxon>
        <taxon>Agaricomycotina</taxon>
        <taxon>Agaricomycetes</taxon>
        <taxon>Agaricomycetidae</taxon>
        <taxon>Agaricales</taxon>
        <taxon>Marasmiineae</taxon>
        <taxon>Marasmiaceae</taxon>
        <taxon>Paramarasmius</taxon>
    </lineage>
</organism>
<evidence type="ECO:0000313" key="3">
    <source>
        <dbReference type="Proteomes" id="UP001383192"/>
    </source>
</evidence>
<dbReference type="AlphaFoldDB" id="A0AAW0D1X2"/>
<dbReference type="Gene3D" id="3.60.130.30">
    <property type="match status" value="1"/>
</dbReference>
<gene>
    <name evidence="2" type="ORF">VNI00_007622</name>
</gene>
<dbReference type="Proteomes" id="UP001383192">
    <property type="component" value="Unassembled WGS sequence"/>
</dbReference>
<feature type="compositionally biased region" description="Low complexity" evidence="1">
    <location>
        <begin position="72"/>
        <end position="90"/>
    </location>
</feature>
<feature type="compositionally biased region" description="Basic residues" evidence="1">
    <location>
        <begin position="98"/>
        <end position="110"/>
    </location>
</feature>
<accession>A0AAW0D1X2</accession>
<proteinExistence type="predicted"/>
<evidence type="ECO:0000256" key="1">
    <source>
        <dbReference type="SAM" id="MobiDB-lite"/>
    </source>
</evidence>
<name>A0AAW0D1X2_9AGAR</name>
<comment type="caution">
    <text evidence="2">The sequence shown here is derived from an EMBL/GenBank/DDBJ whole genome shotgun (WGS) entry which is preliminary data.</text>
</comment>
<feature type="region of interest" description="Disordered" evidence="1">
    <location>
        <begin position="57"/>
        <end position="120"/>
    </location>
</feature>
<sequence>MFKQTRYFLRSMVHNVPKNDPPRCSTTATATPDPRPIDVFILPESVDYDSLVDRAEREQEESETSIAEDLGTSTHTVTEATPPTTLPLETRAMPGHQHLSHRHWKRHLKRKAEDASQEDNYIPSQRTLEKAIKTAKTIDLADIDAANFDAAKGAHTGKRGTQKTYGTKAEKEKEYTLQELIGLGYFHIPWDGIHPLLIVDCKGRIITILAGRPDRDDFTRDILGLFDAMMSVSRERKWEEDMDEVHKRGWFHAFNRGVTMGMGSPVPVQLSNGEEIDAVLTRLLSLPGFQRLNGYHNSVVKLWAPRLHATYRDTVEKMYKKLEGLSRNFPRSIFTAAAFNFGGQVRTIQHRDHMNWPFGLCVITAMGRFDAKRSGHLVLKEFKLVIDFPHAATAAIPSACITHFNTAIHPDDTRTSFTQYTAGAIFRWVENGFRTERAIKESDFVEWQTIQDRKDTVVAERLKLYSKVDEILVHVE</sequence>
<reference evidence="2 3" key="1">
    <citation type="submission" date="2024-01" db="EMBL/GenBank/DDBJ databases">
        <title>A draft genome for a cacao thread blight-causing isolate of Paramarasmius palmivorus.</title>
        <authorList>
            <person name="Baruah I.K."/>
            <person name="Bukari Y."/>
            <person name="Amoako-Attah I."/>
            <person name="Meinhardt L.W."/>
            <person name="Bailey B.A."/>
            <person name="Cohen S.P."/>
        </authorList>
    </citation>
    <scope>NUCLEOTIDE SEQUENCE [LARGE SCALE GENOMIC DNA]</scope>
    <source>
        <strain evidence="2 3">GH-12</strain>
    </source>
</reference>
<keyword evidence="3" id="KW-1185">Reference proteome</keyword>
<dbReference type="EMBL" id="JAYKXP010000025">
    <property type="protein sequence ID" value="KAK7045373.1"/>
    <property type="molecule type" value="Genomic_DNA"/>
</dbReference>
<protein>
    <submittedName>
        <fullName evidence="2">Uncharacterized protein</fullName>
    </submittedName>
</protein>